<dbReference type="InterPro" id="IPR001747">
    <property type="entry name" value="Vitellogenin_N"/>
</dbReference>
<dbReference type="GO" id="GO:0008289">
    <property type="term" value="F:lipid binding"/>
    <property type="evidence" value="ECO:0007669"/>
    <property type="project" value="InterPro"/>
</dbReference>
<organism evidence="8 9">
    <name type="scientific">Fasciolopsis buskii</name>
    <dbReference type="NCBI Taxonomy" id="27845"/>
    <lineage>
        <taxon>Eukaryota</taxon>
        <taxon>Metazoa</taxon>
        <taxon>Spiralia</taxon>
        <taxon>Lophotrochozoa</taxon>
        <taxon>Platyhelminthes</taxon>
        <taxon>Trematoda</taxon>
        <taxon>Digenea</taxon>
        <taxon>Plagiorchiida</taxon>
        <taxon>Echinostomata</taxon>
        <taxon>Echinostomatoidea</taxon>
        <taxon>Fasciolidae</taxon>
        <taxon>Fasciolopsis</taxon>
    </lineage>
</organism>
<feature type="chain" id="PRO_5034702068" description="Microsomal triglyceride transfer protein large subunit" evidence="5">
    <location>
        <begin position="24"/>
        <end position="1013"/>
    </location>
</feature>
<dbReference type="AlphaFoldDB" id="A0A8E0VCS4"/>
<protein>
    <recommendedName>
        <fullName evidence="10">Microsomal triglyceride transfer protein large subunit</fullName>
    </recommendedName>
</protein>
<dbReference type="GO" id="GO:0005794">
    <property type="term" value="C:Golgi apparatus"/>
    <property type="evidence" value="ECO:0007669"/>
    <property type="project" value="TreeGrafter"/>
</dbReference>
<dbReference type="InterPro" id="IPR039988">
    <property type="entry name" value="MTTP"/>
</dbReference>
<dbReference type="GO" id="GO:0042157">
    <property type="term" value="P:lipoprotein metabolic process"/>
    <property type="evidence" value="ECO:0007669"/>
    <property type="project" value="TreeGrafter"/>
</dbReference>
<dbReference type="GO" id="GO:0005783">
    <property type="term" value="C:endoplasmic reticulum"/>
    <property type="evidence" value="ECO:0007669"/>
    <property type="project" value="UniProtKB-SubCell"/>
</dbReference>
<keyword evidence="3 5" id="KW-0732">Signal</keyword>
<evidence type="ECO:0000313" key="8">
    <source>
        <dbReference type="EMBL" id="KAA0184374.1"/>
    </source>
</evidence>
<evidence type="ECO:0000256" key="2">
    <source>
        <dbReference type="ARBA" id="ARBA00022448"/>
    </source>
</evidence>
<keyword evidence="2" id="KW-0813">Transport</keyword>
<dbReference type="SUPFAM" id="SSF56968">
    <property type="entry name" value="Lipovitellin-phosvitin complex, beta-sheet shell regions"/>
    <property type="match status" value="1"/>
</dbReference>
<keyword evidence="9" id="KW-1185">Reference proteome</keyword>
<dbReference type="OrthoDB" id="5865932at2759"/>
<evidence type="ECO:0000259" key="6">
    <source>
        <dbReference type="Pfam" id="PF01347"/>
    </source>
</evidence>
<name>A0A8E0VCS4_9TREM</name>
<evidence type="ECO:0000256" key="4">
    <source>
        <dbReference type="ARBA" id="ARBA00022824"/>
    </source>
</evidence>
<dbReference type="SUPFAM" id="SSF48431">
    <property type="entry name" value="Lipovitellin-phosvitin complex, superhelical domain"/>
    <property type="match status" value="1"/>
</dbReference>
<dbReference type="EMBL" id="LUCM01011144">
    <property type="protein sequence ID" value="KAA0184374.1"/>
    <property type="molecule type" value="Genomic_DNA"/>
</dbReference>
<sequence>MMRLRFILWIITILLSLTTYGRTENRLKYAYSYCTNVTTVTKNEVLQSACGRVTITPYSVGPTTFPFSLLTSEYKLLHVRAVLGYNSRTPSYVLEAVARYDAANAVEWIYVPESRKMKTAELNQLKGILSLLVVHPSFQSGTEMDSSGICQVFYATVDDRSDNGPVGIIDKEKTKCTPIQYPLDTWNLNVIPVQTNPQRGRMLTRYRFDTVDGTLLQVVAYEQQEINLFSQISVANIRLASWQELTFLKSTPMDSAVLEEMSDFSSSVTEKFAEKLTKSPNRITHLGTLFPLEREEVACSLNTHIYYSESDTSESSSDFHDEARLLPLLRNLFENARNSLQQDQLGQTESLHNILQLIRLLRCLRYETSTVSMLSEASRMAPPGIEPSILYRQYGTWRDRLTDVLVSCGTRACISVLLNRLDALTQTANLTEQSTTALNVEVLYVRKMLFITLWPAMAHLNQIDYDFYEQLFAACDLVIQKPMRTICLMTLANLYGKTKGISPKMTDRLTASIYPYLTLNEESELPQAESKIEETGVDLDSKLIIGLSLVKTVGIPSFFKRVFRLIGKQNELSPTIRAYAVQLLPKLIEHTETDRRFNQINQLRKSFGDLLVHPPNDTENDLVVGRALFVAILSLYPSAVELIQLMDQLASEKRWPLVRTCRILLNHACVMEQITEAECVCIHNHCPGFRTLGYSGGWSGLAVPHEIELNEFTAIRGDLFNINDSLIADYSLHLVHGPEGEFRQSNLWFDLFSAHGERRLFEFNVYTEGMETFSVTTKRRLKSQKSKSSSAWVSVELKYLQNRLPPWTVFTGGLRDMFQLLWSAPSEPTAILQVTQTAVDQRHISFFGTGWVIRIDALGLLSVQVDGALESSMWTQSGRSLVRVHLGAVCELRVHAVSERSELAVLSPTVGSIAVRGAGAQSTLDFVTHIRVSSLPEGICMAMSRPSSTILSQWEANHPVHELWLIGRQSSAYRELTNPADYHVDRFVVQGTSYDLGKNNSRRCISLNSKTQW</sequence>
<dbReference type="GO" id="GO:0005548">
    <property type="term" value="F:phospholipid transporter activity"/>
    <property type="evidence" value="ECO:0007669"/>
    <property type="project" value="InterPro"/>
</dbReference>
<dbReference type="InterPro" id="IPR015816">
    <property type="entry name" value="Vitellinogen_b-sht_N"/>
</dbReference>
<keyword evidence="4" id="KW-0256">Endoplasmic reticulum</keyword>
<evidence type="ECO:0000256" key="5">
    <source>
        <dbReference type="SAM" id="SignalP"/>
    </source>
</evidence>
<dbReference type="InterPro" id="IPR015819">
    <property type="entry name" value="Lipid_transp_b-sht_shell"/>
</dbReference>
<dbReference type="InterPro" id="IPR045811">
    <property type="entry name" value="MTP_lip-bd"/>
</dbReference>
<evidence type="ECO:0000256" key="1">
    <source>
        <dbReference type="ARBA" id="ARBA00004240"/>
    </source>
</evidence>
<dbReference type="PANTHER" id="PTHR13024:SF0">
    <property type="entry name" value="MICROSOMAL TRIACYLGLYCEROL TRANSFER PROTEIN"/>
    <property type="match status" value="1"/>
</dbReference>
<dbReference type="Pfam" id="PF19444">
    <property type="entry name" value="MTP_lip_bd"/>
    <property type="match status" value="1"/>
</dbReference>
<evidence type="ECO:0008006" key="10">
    <source>
        <dbReference type="Google" id="ProtNLM"/>
    </source>
</evidence>
<accession>A0A8E0VCS4</accession>
<evidence type="ECO:0000313" key="9">
    <source>
        <dbReference type="Proteomes" id="UP000728185"/>
    </source>
</evidence>
<feature type="signal peptide" evidence="5">
    <location>
        <begin position="1"/>
        <end position="23"/>
    </location>
</feature>
<gene>
    <name evidence="8" type="ORF">FBUS_03892</name>
</gene>
<feature type="domain" description="MTP large subunit lipid-binding" evidence="7">
    <location>
        <begin position="727"/>
        <end position="949"/>
    </location>
</feature>
<comment type="caution">
    <text evidence="8">The sequence shown here is derived from an EMBL/GenBank/DDBJ whole genome shotgun (WGS) entry which is preliminary data.</text>
</comment>
<dbReference type="GO" id="GO:0016323">
    <property type="term" value="C:basolateral plasma membrane"/>
    <property type="evidence" value="ECO:0007669"/>
    <property type="project" value="TreeGrafter"/>
</dbReference>
<dbReference type="Gene3D" id="1.25.10.20">
    <property type="entry name" value="Vitellinogen, superhelical"/>
    <property type="match status" value="1"/>
</dbReference>
<dbReference type="PANTHER" id="PTHR13024">
    <property type="entry name" value="MICROSOMAL TRIGLYCERIDE TRANSFER PROTEIN, LARGE SUBUNIT"/>
    <property type="match status" value="1"/>
</dbReference>
<dbReference type="InterPro" id="IPR011030">
    <property type="entry name" value="Lipovitellin_superhlx_dom"/>
</dbReference>
<comment type="subcellular location">
    <subcellularLocation>
        <location evidence="1">Endoplasmic reticulum</location>
    </subcellularLocation>
</comment>
<dbReference type="Pfam" id="PF01347">
    <property type="entry name" value="Vitellogenin_N"/>
    <property type="match status" value="1"/>
</dbReference>
<feature type="domain" description="Vitellogenin" evidence="6">
    <location>
        <begin position="115"/>
        <end position="587"/>
    </location>
</feature>
<dbReference type="Proteomes" id="UP000728185">
    <property type="component" value="Unassembled WGS sequence"/>
</dbReference>
<reference evidence="8" key="1">
    <citation type="submission" date="2019-05" db="EMBL/GenBank/DDBJ databases">
        <title>Annotation for the trematode Fasciolopsis buski.</title>
        <authorList>
            <person name="Choi Y.-J."/>
        </authorList>
    </citation>
    <scope>NUCLEOTIDE SEQUENCE</scope>
    <source>
        <strain evidence="8">HT</strain>
        <tissue evidence="8">Whole worm</tissue>
    </source>
</reference>
<proteinExistence type="predicted"/>
<dbReference type="Gene3D" id="2.30.230.10">
    <property type="entry name" value="Lipovitellin, beta-sheet shell regions, chain A"/>
    <property type="match status" value="1"/>
</dbReference>
<evidence type="ECO:0000259" key="7">
    <source>
        <dbReference type="Pfam" id="PF19444"/>
    </source>
</evidence>
<evidence type="ECO:0000256" key="3">
    <source>
        <dbReference type="ARBA" id="ARBA00022729"/>
    </source>
</evidence>